<name>A0ABY8EPZ5_MALFU</name>
<dbReference type="Pfam" id="PF00515">
    <property type="entry name" value="TPR_1"/>
    <property type="match status" value="1"/>
</dbReference>
<keyword evidence="1" id="KW-0802">TPR repeat</keyword>
<dbReference type="InterPro" id="IPR019734">
    <property type="entry name" value="TPR_rpt"/>
</dbReference>
<feature type="repeat" description="TPR" evidence="1">
    <location>
        <begin position="90"/>
        <end position="123"/>
    </location>
</feature>
<dbReference type="Proteomes" id="UP000818624">
    <property type="component" value="Chromosome 2"/>
</dbReference>
<dbReference type="PANTHER" id="PTHR46512">
    <property type="entry name" value="PEPTIDYLPROLYL ISOMERASE"/>
    <property type="match status" value="1"/>
</dbReference>
<sequence>MPQAPGLAPDAPEKIARGVAYKQQGNEAFVARNFTGALRAYHHAVLVRGRSLTQYLAGLDQSPTAGVLPHESTPSEAPGDSVREDKRELSQVRSNMAACYLQLGRHDRAVESCNQAITLDAHNAKAIYRKAQALARRGDLHAAQAWLASEPAQPYANDPAFVAEARMIATQIEARERKSAQALRGFLSKGRSVAS</sequence>
<protein>
    <recommendedName>
        <fullName evidence="5">Tetratricopeptide repeat protein</fullName>
    </recommendedName>
</protein>
<dbReference type="PROSITE" id="PS50005">
    <property type="entry name" value="TPR"/>
    <property type="match status" value="1"/>
</dbReference>
<dbReference type="InterPro" id="IPR011990">
    <property type="entry name" value="TPR-like_helical_dom_sf"/>
</dbReference>
<dbReference type="Pfam" id="PF07721">
    <property type="entry name" value="TPR_4"/>
    <property type="match status" value="1"/>
</dbReference>
<dbReference type="SUPFAM" id="SSF48452">
    <property type="entry name" value="TPR-like"/>
    <property type="match status" value="1"/>
</dbReference>
<accession>A0ABY8EPZ5</accession>
<dbReference type="InterPro" id="IPR011717">
    <property type="entry name" value="TPR-4"/>
</dbReference>
<dbReference type="InterPro" id="IPR050754">
    <property type="entry name" value="FKBP4/5/8-like"/>
</dbReference>
<keyword evidence="4" id="KW-1185">Reference proteome</keyword>
<dbReference type="Gene3D" id="1.25.40.10">
    <property type="entry name" value="Tetratricopeptide repeat domain"/>
    <property type="match status" value="1"/>
</dbReference>
<reference evidence="3 4" key="1">
    <citation type="journal article" date="2020" name="Elife">
        <title>Loss of centromere function drives karyotype evolution in closely related Malassezia species.</title>
        <authorList>
            <person name="Sankaranarayanan S.R."/>
            <person name="Ianiri G."/>
            <person name="Coelho M.A."/>
            <person name="Reza M.H."/>
            <person name="Thimmappa B.C."/>
            <person name="Ganguly P."/>
            <person name="Vadnala R.N."/>
            <person name="Sun S."/>
            <person name="Siddharthan R."/>
            <person name="Tellgren-Roth C."/>
            <person name="Dawson T.L."/>
            <person name="Heitman J."/>
            <person name="Sanyal K."/>
        </authorList>
    </citation>
    <scope>NUCLEOTIDE SEQUENCE [LARGE SCALE GENOMIC DNA]</scope>
    <source>
        <strain evidence="3">CBS14141</strain>
    </source>
</reference>
<evidence type="ECO:0000313" key="4">
    <source>
        <dbReference type="Proteomes" id="UP000818624"/>
    </source>
</evidence>
<dbReference type="EMBL" id="CP046235">
    <property type="protein sequence ID" value="WFD47632.1"/>
    <property type="molecule type" value="Genomic_DNA"/>
</dbReference>
<feature type="region of interest" description="Disordered" evidence="2">
    <location>
        <begin position="63"/>
        <end position="83"/>
    </location>
</feature>
<evidence type="ECO:0000313" key="3">
    <source>
        <dbReference type="EMBL" id="WFD47632.1"/>
    </source>
</evidence>
<organism evidence="3 4">
    <name type="scientific">Malassezia furfur</name>
    <name type="common">Pityriasis versicolor infection agent</name>
    <name type="synonym">Pityrosporum furfur</name>
    <dbReference type="NCBI Taxonomy" id="55194"/>
    <lineage>
        <taxon>Eukaryota</taxon>
        <taxon>Fungi</taxon>
        <taxon>Dikarya</taxon>
        <taxon>Basidiomycota</taxon>
        <taxon>Ustilaginomycotina</taxon>
        <taxon>Malasseziomycetes</taxon>
        <taxon>Malasseziales</taxon>
        <taxon>Malasseziaceae</taxon>
        <taxon>Malassezia</taxon>
    </lineage>
</organism>
<evidence type="ECO:0000256" key="1">
    <source>
        <dbReference type="PROSITE-ProRule" id="PRU00339"/>
    </source>
</evidence>
<evidence type="ECO:0008006" key="5">
    <source>
        <dbReference type="Google" id="ProtNLM"/>
    </source>
</evidence>
<dbReference type="SMART" id="SM00028">
    <property type="entry name" value="TPR"/>
    <property type="match status" value="2"/>
</dbReference>
<dbReference type="PANTHER" id="PTHR46512:SF1">
    <property type="entry name" value="PEPTIDYLPROLYL ISOMERASE"/>
    <property type="match status" value="1"/>
</dbReference>
<gene>
    <name evidence="3" type="ORF">GLX27_002284</name>
</gene>
<evidence type="ECO:0000256" key="2">
    <source>
        <dbReference type="SAM" id="MobiDB-lite"/>
    </source>
</evidence>
<proteinExistence type="predicted"/>